<feature type="non-terminal residue" evidence="5">
    <location>
        <position position="225"/>
    </location>
</feature>
<dbReference type="AlphaFoldDB" id="A0A0T6BHH6"/>
<evidence type="ECO:0000256" key="3">
    <source>
        <dbReference type="SAM" id="MobiDB-lite"/>
    </source>
</evidence>
<dbReference type="EMBL" id="LJIG01000135">
    <property type="protein sequence ID" value="KRT86805.1"/>
    <property type="molecule type" value="Genomic_DNA"/>
</dbReference>
<reference evidence="5 6" key="1">
    <citation type="submission" date="2015-09" db="EMBL/GenBank/DDBJ databases">
        <title>Draft genome of the scarab beetle Oryctes borbonicus.</title>
        <authorList>
            <person name="Meyer J.M."/>
            <person name="Markov G.V."/>
            <person name="Baskaran P."/>
            <person name="Herrmann M."/>
            <person name="Sommer R.J."/>
            <person name="Roedelsperger C."/>
        </authorList>
    </citation>
    <scope>NUCLEOTIDE SEQUENCE [LARGE SCALE GENOMIC DNA]</scope>
    <source>
        <strain evidence="5">OB123</strain>
        <tissue evidence="5">Whole animal</tissue>
    </source>
</reference>
<accession>A0A0T6BHH6</accession>
<feature type="region of interest" description="Disordered" evidence="3">
    <location>
        <begin position="111"/>
        <end position="160"/>
    </location>
</feature>
<evidence type="ECO:0000313" key="6">
    <source>
        <dbReference type="Proteomes" id="UP000051574"/>
    </source>
</evidence>
<feature type="domain" description="Peptidase M12A" evidence="4">
    <location>
        <begin position="200"/>
        <end position="225"/>
    </location>
</feature>
<evidence type="ECO:0000313" key="5">
    <source>
        <dbReference type="EMBL" id="KRT86805.1"/>
    </source>
</evidence>
<feature type="compositionally biased region" description="Basic residues" evidence="3">
    <location>
        <begin position="124"/>
        <end position="137"/>
    </location>
</feature>
<gene>
    <name evidence="5" type="ORF">AMK59_1668</name>
</gene>
<keyword evidence="6" id="KW-1185">Reference proteome</keyword>
<evidence type="ECO:0000256" key="1">
    <source>
        <dbReference type="ARBA" id="ARBA00001947"/>
    </source>
</evidence>
<proteinExistence type="predicted"/>
<dbReference type="Proteomes" id="UP000051574">
    <property type="component" value="Unassembled WGS sequence"/>
</dbReference>
<feature type="compositionally biased region" description="Polar residues" evidence="3">
    <location>
        <begin position="145"/>
        <end position="160"/>
    </location>
</feature>
<dbReference type="OrthoDB" id="431034at2759"/>
<dbReference type="GO" id="GO:0004222">
    <property type="term" value="F:metalloendopeptidase activity"/>
    <property type="evidence" value="ECO:0007669"/>
    <property type="project" value="InterPro"/>
</dbReference>
<organism evidence="5 6">
    <name type="scientific">Oryctes borbonicus</name>
    <dbReference type="NCBI Taxonomy" id="1629725"/>
    <lineage>
        <taxon>Eukaryota</taxon>
        <taxon>Metazoa</taxon>
        <taxon>Ecdysozoa</taxon>
        <taxon>Arthropoda</taxon>
        <taxon>Hexapoda</taxon>
        <taxon>Insecta</taxon>
        <taxon>Pterygota</taxon>
        <taxon>Neoptera</taxon>
        <taxon>Endopterygota</taxon>
        <taxon>Coleoptera</taxon>
        <taxon>Polyphaga</taxon>
        <taxon>Scarabaeiformia</taxon>
        <taxon>Scarabaeidae</taxon>
        <taxon>Dynastinae</taxon>
        <taxon>Oryctes</taxon>
    </lineage>
</organism>
<comment type="caution">
    <text evidence="5">The sequence shown here is derived from an EMBL/GenBank/DDBJ whole genome shotgun (WGS) entry which is preliminary data.</text>
</comment>
<dbReference type="InterPro" id="IPR001506">
    <property type="entry name" value="Peptidase_M12A"/>
</dbReference>
<evidence type="ECO:0000259" key="4">
    <source>
        <dbReference type="PROSITE" id="PS51864"/>
    </source>
</evidence>
<comment type="cofactor">
    <cofactor evidence="1">
        <name>Zn(2+)</name>
        <dbReference type="ChEBI" id="CHEBI:29105"/>
    </cofactor>
</comment>
<dbReference type="GO" id="GO:0006508">
    <property type="term" value="P:proteolysis"/>
    <property type="evidence" value="ECO:0007669"/>
    <property type="project" value="InterPro"/>
</dbReference>
<dbReference type="PROSITE" id="PS51864">
    <property type="entry name" value="ASTACIN"/>
    <property type="match status" value="1"/>
</dbReference>
<sequence length="225" mass="25959">MGDIAIPDDYPKPDLKKDEEEQLKQLVLEGLQIEEEGLLHLIRKKVKQPIPLEATKIYNDPLDISKYTYPDATDVKKDYTLRISHSHNAKISDADYEDRLKKIQSNAREINEGYLAPSTDTPKIRHQRKLDVKKRLKQKDDVAKNGNSQTASTLPTSTSKTLNEEEIPVHEFEPHFDFKPKTHTTNFYNEKTTHRRITRAATARKERVWDYGVIPYEIDGNFSGG</sequence>
<comment type="caution">
    <text evidence="2">Lacks conserved residue(s) required for the propagation of feature annotation.</text>
</comment>
<protein>
    <recommendedName>
        <fullName evidence="4">Peptidase M12A domain-containing protein</fullName>
    </recommendedName>
</protein>
<name>A0A0T6BHH6_9SCAR</name>
<evidence type="ECO:0000256" key="2">
    <source>
        <dbReference type="PROSITE-ProRule" id="PRU01211"/>
    </source>
</evidence>